<dbReference type="RefSeq" id="WP_420823020.1">
    <property type="nucleotide sequence ID" value="NZ_UHJH01000001.1"/>
</dbReference>
<reference evidence="1 2" key="1">
    <citation type="submission" date="2018-06" db="EMBL/GenBank/DDBJ databases">
        <authorList>
            <consortium name="Pathogen Informatics"/>
            <person name="Doyle S."/>
        </authorList>
    </citation>
    <scope>NUCLEOTIDE SEQUENCE [LARGE SCALE GENOMIC DNA]</scope>
    <source>
        <strain evidence="1 2">NCTC11967</strain>
    </source>
</reference>
<protein>
    <submittedName>
        <fullName evidence="1">Uncharacterized protein</fullName>
    </submittedName>
</protein>
<gene>
    <name evidence="1" type="ORF">NCTC11967_03686</name>
</gene>
<comment type="caution">
    <text evidence="1">The sequence shown here is derived from an EMBL/GenBank/DDBJ whole genome shotgun (WGS) entry which is preliminary data.</text>
</comment>
<organism evidence="1 2">
    <name type="scientific">Yokenella regensburgei</name>
    <dbReference type="NCBI Taxonomy" id="158877"/>
    <lineage>
        <taxon>Bacteria</taxon>
        <taxon>Pseudomonadati</taxon>
        <taxon>Pseudomonadota</taxon>
        <taxon>Gammaproteobacteria</taxon>
        <taxon>Enterobacterales</taxon>
        <taxon>Enterobacteriaceae</taxon>
        <taxon>Yokenella</taxon>
    </lineage>
</organism>
<dbReference type="Proteomes" id="UP000251313">
    <property type="component" value="Unassembled WGS sequence"/>
</dbReference>
<sequence length="68" mass="7462">MMSNIPFKCPGCNHDLTVHSGTEISDVNDAAGITCVHCSRIVNKEDIIQQARDHAAVLVRTLLGERCR</sequence>
<name>A0AB38FZ42_9ENTR</name>
<evidence type="ECO:0000313" key="1">
    <source>
        <dbReference type="EMBL" id="SQA64655.1"/>
    </source>
</evidence>
<proteinExistence type="predicted"/>
<dbReference type="AlphaFoldDB" id="A0AB38FZ42"/>
<accession>A0AB38FZ42</accession>
<evidence type="ECO:0000313" key="2">
    <source>
        <dbReference type="Proteomes" id="UP000251313"/>
    </source>
</evidence>
<dbReference type="EMBL" id="UAVL01000019">
    <property type="protein sequence ID" value="SQA64655.1"/>
    <property type="molecule type" value="Genomic_DNA"/>
</dbReference>